<comment type="subcellular location">
    <subcellularLocation>
        <location evidence="1">Cell membrane</location>
        <topology evidence="1">Single-pass type II membrane protein</topology>
    </subcellularLocation>
</comment>
<evidence type="ECO:0000313" key="5">
    <source>
        <dbReference type="Proteomes" id="UP001460270"/>
    </source>
</evidence>
<dbReference type="InterPro" id="IPR016186">
    <property type="entry name" value="C-type_lectin-like/link_sf"/>
</dbReference>
<evidence type="ECO:0000313" key="4">
    <source>
        <dbReference type="EMBL" id="KAK7899389.1"/>
    </source>
</evidence>
<sequence length="137" mass="15682">MSCVFAAVHSGRRLKVTVLRVAVVLAVVLIVAYVFDGVALFCSPCPMKLHCDKNWELNRGKCYYFSSNELSWIQSETKCKSMNGHLVKIDSKEEQKFLNGRLDTLMTENEDKFWIGLTDSAKEGEWKWTDDSLLDPR</sequence>
<feature type="domain" description="C-type lectin" evidence="3">
    <location>
        <begin position="58"/>
        <end position="137"/>
    </location>
</feature>
<dbReference type="PROSITE" id="PS50041">
    <property type="entry name" value="C_TYPE_LECTIN_2"/>
    <property type="match status" value="1"/>
</dbReference>
<proteinExistence type="predicted"/>
<organism evidence="4 5">
    <name type="scientific">Mugilogobius chulae</name>
    <name type="common">yellowstripe goby</name>
    <dbReference type="NCBI Taxonomy" id="88201"/>
    <lineage>
        <taxon>Eukaryota</taxon>
        <taxon>Metazoa</taxon>
        <taxon>Chordata</taxon>
        <taxon>Craniata</taxon>
        <taxon>Vertebrata</taxon>
        <taxon>Euteleostomi</taxon>
        <taxon>Actinopterygii</taxon>
        <taxon>Neopterygii</taxon>
        <taxon>Teleostei</taxon>
        <taxon>Neoteleostei</taxon>
        <taxon>Acanthomorphata</taxon>
        <taxon>Gobiaria</taxon>
        <taxon>Gobiiformes</taxon>
        <taxon>Gobioidei</taxon>
        <taxon>Gobiidae</taxon>
        <taxon>Gobionellinae</taxon>
        <taxon>Mugilogobius</taxon>
    </lineage>
</organism>
<dbReference type="SUPFAM" id="SSF56436">
    <property type="entry name" value="C-type lectin-like"/>
    <property type="match status" value="1"/>
</dbReference>
<dbReference type="Pfam" id="PF00059">
    <property type="entry name" value="Lectin_C"/>
    <property type="match status" value="1"/>
</dbReference>
<gene>
    <name evidence="4" type="ORF">WMY93_020242</name>
</gene>
<comment type="caution">
    <text evidence="4">The sequence shown here is derived from an EMBL/GenBank/DDBJ whole genome shotgun (WGS) entry which is preliminary data.</text>
</comment>
<accession>A0AAW0NTW6</accession>
<dbReference type="GO" id="GO:0005886">
    <property type="term" value="C:plasma membrane"/>
    <property type="evidence" value="ECO:0007669"/>
    <property type="project" value="UniProtKB-SubCell"/>
</dbReference>
<dbReference type="Proteomes" id="UP001460270">
    <property type="component" value="Unassembled WGS sequence"/>
</dbReference>
<dbReference type="InterPro" id="IPR001304">
    <property type="entry name" value="C-type_lectin-like"/>
</dbReference>
<dbReference type="PANTHER" id="PTHR45710:SF26">
    <property type="entry name" value="RH26557P"/>
    <property type="match status" value="1"/>
</dbReference>
<dbReference type="SMART" id="SM00034">
    <property type="entry name" value="CLECT"/>
    <property type="match status" value="1"/>
</dbReference>
<name>A0AAW0NTW6_9GOBI</name>
<evidence type="ECO:0000256" key="1">
    <source>
        <dbReference type="ARBA" id="ARBA00004401"/>
    </source>
</evidence>
<dbReference type="EMBL" id="JBBPFD010000014">
    <property type="protein sequence ID" value="KAK7899389.1"/>
    <property type="molecule type" value="Genomic_DNA"/>
</dbReference>
<keyword evidence="5" id="KW-1185">Reference proteome</keyword>
<evidence type="ECO:0000256" key="2">
    <source>
        <dbReference type="SAM" id="Phobius"/>
    </source>
</evidence>
<keyword evidence="2" id="KW-0812">Transmembrane</keyword>
<feature type="transmembrane region" description="Helical" evidence="2">
    <location>
        <begin position="21"/>
        <end position="41"/>
    </location>
</feature>
<keyword evidence="2" id="KW-0472">Membrane</keyword>
<evidence type="ECO:0000259" key="3">
    <source>
        <dbReference type="PROSITE" id="PS50041"/>
    </source>
</evidence>
<dbReference type="InterPro" id="IPR016187">
    <property type="entry name" value="CTDL_fold"/>
</dbReference>
<dbReference type="PANTHER" id="PTHR45710">
    <property type="entry name" value="C-TYPE LECTIN DOMAIN-CONTAINING PROTEIN 180"/>
    <property type="match status" value="1"/>
</dbReference>
<dbReference type="InterPro" id="IPR050828">
    <property type="entry name" value="C-type_lectin/matrix_domain"/>
</dbReference>
<dbReference type="AlphaFoldDB" id="A0AAW0NTW6"/>
<reference evidence="5" key="1">
    <citation type="submission" date="2024-04" db="EMBL/GenBank/DDBJ databases">
        <title>Salinicola lusitanus LLJ914,a marine bacterium isolated from the Okinawa Trough.</title>
        <authorList>
            <person name="Li J."/>
        </authorList>
    </citation>
    <scope>NUCLEOTIDE SEQUENCE [LARGE SCALE GENOMIC DNA]</scope>
</reference>
<protein>
    <recommendedName>
        <fullName evidence="3">C-type lectin domain-containing protein</fullName>
    </recommendedName>
</protein>
<keyword evidence="2" id="KW-1133">Transmembrane helix</keyword>
<dbReference type="Gene3D" id="3.10.100.10">
    <property type="entry name" value="Mannose-Binding Protein A, subunit A"/>
    <property type="match status" value="1"/>
</dbReference>